<comment type="caution">
    <text evidence="2">The sequence shown here is derived from an EMBL/GenBank/DDBJ whole genome shotgun (WGS) entry which is preliminary data.</text>
</comment>
<evidence type="ECO:0000313" key="2">
    <source>
        <dbReference type="EMBL" id="MDO6673043.1"/>
    </source>
</evidence>
<feature type="compositionally biased region" description="Low complexity" evidence="1">
    <location>
        <begin position="1"/>
        <end position="22"/>
    </location>
</feature>
<organism evidence="2 3">
    <name type="scientific">Cobetia amphilecti</name>
    <dbReference type="NCBI Taxonomy" id="1055104"/>
    <lineage>
        <taxon>Bacteria</taxon>
        <taxon>Pseudomonadati</taxon>
        <taxon>Pseudomonadota</taxon>
        <taxon>Gammaproteobacteria</taxon>
        <taxon>Oceanospirillales</taxon>
        <taxon>Halomonadaceae</taxon>
        <taxon>Cobetia</taxon>
    </lineage>
</organism>
<dbReference type="Pfam" id="PF07209">
    <property type="entry name" value="DUF1415"/>
    <property type="match status" value="1"/>
</dbReference>
<dbReference type="Proteomes" id="UP001170481">
    <property type="component" value="Unassembled WGS sequence"/>
</dbReference>
<dbReference type="GeneID" id="97324850"/>
<proteinExistence type="predicted"/>
<protein>
    <submittedName>
        <fullName evidence="2">DUF1415 domain-containing protein</fullName>
    </submittedName>
</protein>
<accession>A0AAP4X2C0</accession>
<reference evidence="2" key="1">
    <citation type="submission" date="2023-07" db="EMBL/GenBank/DDBJ databases">
        <title>Genome content predicts the carbon catabolic preferences of heterotrophic bacteria.</title>
        <authorList>
            <person name="Gralka M."/>
        </authorList>
    </citation>
    <scope>NUCLEOTIDE SEQUENCE</scope>
    <source>
        <strain evidence="2">C2R13</strain>
    </source>
</reference>
<feature type="region of interest" description="Disordered" evidence="1">
    <location>
        <begin position="1"/>
        <end position="24"/>
    </location>
</feature>
<gene>
    <name evidence="2" type="ORF">Q4535_13075</name>
</gene>
<name>A0AAP4X2C0_9GAMM</name>
<dbReference type="EMBL" id="JAUORK010000018">
    <property type="protein sequence ID" value="MDO6673043.1"/>
    <property type="molecule type" value="Genomic_DNA"/>
</dbReference>
<dbReference type="AlphaFoldDB" id="A0AAP4X2C0"/>
<dbReference type="RefSeq" id="WP_107335681.1">
    <property type="nucleotide sequence ID" value="NZ_CP136695.1"/>
</dbReference>
<sequence length="214" mass="23772">MTTDATPTDTTTPETAGGYTPPLDASEAEAIDATRQWVETHIIADNLCPFAAREMARNSIQYAVVPGAGLERSLQALGDELLNLDANRDAETTLVIFKDGFRDFDTYLELLDYAEALLEMQGYEGIYQLASFHPEYVFEDTEEDDAANYTNRSPYPMLHLLRESSVEAAINAYAGDVEEVPGRNEELMRERGVELLVSRLKACAHAARQADKQD</sequence>
<evidence type="ECO:0000313" key="3">
    <source>
        <dbReference type="Proteomes" id="UP001170481"/>
    </source>
</evidence>
<dbReference type="InterPro" id="IPR009858">
    <property type="entry name" value="DUF1415"/>
</dbReference>
<evidence type="ECO:0000256" key="1">
    <source>
        <dbReference type="SAM" id="MobiDB-lite"/>
    </source>
</evidence>